<accession>A0A9J5XEF7</accession>
<comment type="caution">
    <text evidence="1">The sequence shown here is derived from an EMBL/GenBank/DDBJ whole genome shotgun (WGS) entry which is preliminary data.</text>
</comment>
<name>A0A9J5XEF7_SOLCO</name>
<keyword evidence="2" id="KW-1185">Reference proteome</keyword>
<gene>
    <name evidence="1" type="ORF">H5410_046016</name>
</gene>
<dbReference type="EMBL" id="JACXVP010000009">
    <property type="protein sequence ID" value="KAG5585582.1"/>
    <property type="molecule type" value="Genomic_DNA"/>
</dbReference>
<evidence type="ECO:0000313" key="1">
    <source>
        <dbReference type="EMBL" id="KAG5585582.1"/>
    </source>
</evidence>
<sequence>MLYLKLHTKIKFQTSIYSCQKMCCEGSLSDPPFGLPHLLSAVSLSIFTISSLELWASLRPFGDSPNALGDPHAFFSSSFQLPCSFLPSSFKKDVSNSATQNSIMNVYNKAQFTHARINCILKDSSYDTPLSKILKLTILASNASSSSTKVFKCPHTEE</sequence>
<proteinExistence type="predicted"/>
<dbReference type="Proteomes" id="UP000824120">
    <property type="component" value="Chromosome 9"/>
</dbReference>
<evidence type="ECO:0000313" key="2">
    <source>
        <dbReference type="Proteomes" id="UP000824120"/>
    </source>
</evidence>
<reference evidence="1 2" key="1">
    <citation type="submission" date="2020-09" db="EMBL/GenBank/DDBJ databases">
        <title>De no assembly of potato wild relative species, Solanum commersonii.</title>
        <authorList>
            <person name="Cho K."/>
        </authorList>
    </citation>
    <scope>NUCLEOTIDE SEQUENCE [LARGE SCALE GENOMIC DNA]</scope>
    <source>
        <strain evidence="1">LZ3.2</strain>
        <tissue evidence="1">Leaf</tissue>
    </source>
</reference>
<organism evidence="1 2">
    <name type="scientific">Solanum commersonii</name>
    <name type="common">Commerson's wild potato</name>
    <name type="synonym">Commerson's nightshade</name>
    <dbReference type="NCBI Taxonomy" id="4109"/>
    <lineage>
        <taxon>Eukaryota</taxon>
        <taxon>Viridiplantae</taxon>
        <taxon>Streptophyta</taxon>
        <taxon>Embryophyta</taxon>
        <taxon>Tracheophyta</taxon>
        <taxon>Spermatophyta</taxon>
        <taxon>Magnoliopsida</taxon>
        <taxon>eudicotyledons</taxon>
        <taxon>Gunneridae</taxon>
        <taxon>Pentapetalae</taxon>
        <taxon>asterids</taxon>
        <taxon>lamiids</taxon>
        <taxon>Solanales</taxon>
        <taxon>Solanaceae</taxon>
        <taxon>Solanoideae</taxon>
        <taxon>Solaneae</taxon>
        <taxon>Solanum</taxon>
    </lineage>
</organism>
<protein>
    <submittedName>
        <fullName evidence="1">Uncharacterized protein</fullName>
    </submittedName>
</protein>
<dbReference type="AlphaFoldDB" id="A0A9J5XEF7"/>